<comment type="similarity">
    <text evidence="3">Belongs to the methyl-accepting chemotaxis (MCP) protein family.</text>
</comment>
<name>A0A0J8V6B2_9GAMM</name>
<dbReference type="Pfam" id="PF00015">
    <property type="entry name" value="MCPsignal"/>
    <property type="match status" value="1"/>
</dbReference>
<dbReference type="CDD" id="cd11386">
    <property type="entry name" value="MCP_signal"/>
    <property type="match status" value="1"/>
</dbReference>
<dbReference type="SMART" id="SM00304">
    <property type="entry name" value="HAMP"/>
    <property type="match status" value="1"/>
</dbReference>
<organism evidence="8 9">
    <name type="scientific">Photobacterium swingsii</name>
    <dbReference type="NCBI Taxonomy" id="680026"/>
    <lineage>
        <taxon>Bacteria</taxon>
        <taxon>Pseudomonadati</taxon>
        <taxon>Pseudomonadota</taxon>
        <taxon>Gammaproteobacteria</taxon>
        <taxon>Vibrionales</taxon>
        <taxon>Vibrionaceae</taxon>
        <taxon>Photobacterium</taxon>
    </lineage>
</organism>
<evidence type="ECO:0000256" key="3">
    <source>
        <dbReference type="ARBA" id="ARBA00029447"/>
    </source>
</evidence>
<evidence type="ECO:0000313" key="8">
    <source>
        <dbReference type="EMBL" id="PSW24552.1"/>
    </source>
</evidence>
<dbReference type="RefSeq" id="WP_048900639.1">
    <property type="nucleotide sequence ID" value="NZ_AP024853.1"/>
</dbReference>
<dbReference type="CDD" id="cd06225">
    <property type="entry name" value="HAMP"/>
    <property type="match status" value="1"/>
</dbReference>
<comment type="subcellular location">
    <subcellularLocation>
        <location evidence="1">Membrane</location>
    </subcellularLocation>
</comment>
<dbReference type="PANTHER" id="PTHR32089:SF70">
    <property type="entry name" value="ENERGY TAXIS MODULATING METHYL ACCEPTING SENSORY TRANSDUCER"/>
    <property type="match status" value="1"/>
</dbReference>
<dbReference type="PROSITE" id="PS50111">
    <property type="entry name" value="CHEMOTAXIS_TRANSDUC_2"/>
    <property type="match status" value="1"/>
</dbReference>
<dbReference type="STRING" id="680026.AB733_21565"/>
<dbReference type="InterPro" id="IPR024478">
    <property type="entry name" value="HlyB_4HB_MCP"/>
</dbReference>
<dbReference type="GO" id="GO:0007165">
    <property type="term" value="P:signal transduction"/>
    <property type="evidence" value="ECO:0007669"/>
    <property type="project" value="UniProtKB-KW"/>
</dbReference>
<proteinExistence type="inferred from homology"/>
<keyword evidence="5" id="KW-0472">Membrane</keyword>
<dbReference type="EMBL" id="PYLZ01000005">
    <property type="protein sequence ID" value="PSW24552.1"/>
    <property type="molecule type" value="Genomic_DNA"/>
</dbReference>
<evidence type="ECO:0000259" key="7">
    <source>
        <dbReference type="PROSITE" id="PS50885"/>
    </source>
</evidence>
<dbReference type="OrthoDB" id="5579179at2"/>
<gene>
    <name evidence="8" type="ORF">C9I94_10985</name>
</gene>
<evidence type="ECO:0000256" key="1">
    <source>
        <dbReference type="ARBA" id="ARBA00004370"/>
    </source>
</evidence>
<feature type="domain" description="HAMP" evidence="7">
    <location>
        <begin position="330"/>
        <end position="382"/>
    </location>
</feature>
<dbReference type="AlphaFoldDB" id="A0A0J8V6B2"/>
<reference evidence="8 9" key="1">
    <citation type="submission" date="2018-01" db="EMBL/GenBank/DDBJ databases">
        <title>Whole genome sequencing of Histamine producing bacteria.</title>
        <authorList>
            <person name="Butler K."/>
        </authorList>
    </citation>
    <scope>NUCLEOTIDE SEQUENCE [LARGE SCALE GENOMIC DNA]</scope>
    <source>
        <strain evidence="8 9">DSM 24669</strain>
    </source>
</reference>
<accession>A0A0J8V6B2</accession>
<dbReference type="InterPro" id="IPR004089">
    <property type="entry name" value="MCPsignal_dom"/>
</dbReference>
<keyword evidence="5" id="KW-0812">Transmembrane</keyword>
<dbReference type="PROSITE" id="PS50885">
    <property type="entry name" value="HAMP"/>
    <property type="match status" value="1"/>
</dbReference>
<dbReference type="Pfam" id="PF12729">
    <property type="entry name" value="4HB_MCP_1"/>
    <property type="match status" value="1"/>
</dbReference>
<evidence type="ECO:0000256" key="5">
    <source>
        <dbReference type="SAM" id="Phobius"/>
    </source>
</evidence>
<evidence type="ECO:0000259" key="6">
    <source>
        <dbReference type="PROSITE" id="PS50111"/>
    </source>
</evidence>
<dbReference type="PANTHER" id="PTHR32089">
    <property type="entry name" value="METHYL-ACCEPTING CHEMOTAXIS PROTEIN MCPB"/>
    <property type="match status" value="1"/>
</dbReference>
<dbReference type="Pfam" id="PF00672">
    <property type="entry name" value="HAMP"/>
    <property type="match status" value="1"/>
</dbReference>
<feature type="domain" description="Methyl-accepting transducer" evidence="6">
    <location>
        <begin position="387"/>
        <end position="623"/>
    </location>
</feature>
<comment type="caution">
    <text evidence="8">The sequence shown here is derived from an EMBL/GenBank/DDBJ whole genome shotgun (WGS) entry which is preliminary data.</text>
</comment>
<dbReference type="SMART" id="SM00283">
    <property type="entry name" value="MA"/>
    <property type="match status" value="1"/>
</dbReference>
<dbReference type="InterPro" id="IPR003660">
    <property type="entry name" value="HAMP_dom"/>
</dbReference>
<dbReference type="Gene3D" id="1.10.287.950">
    <property type="entry name" value="Methyl-accepting chemotaxis protein"/>
    <property type="match status" value="1"/>
</dbReference>
<feature type="transmembrane region" description="Helical" evidence="5">
    <location>
        <begin position="308"/>
        <end position="329"/>
    </location>
</feature>
<keyword evidence="9" id="KW-1185">Reference proteome</keyword>
<dbReference type="GO" id="GO:0016020">
    <property type="term" value="C:membrane"/>
    <property type="evidence" value="ECO:0007669"/>
    <property type="project" value="UniProtKB-SubCell"/>
</dbReference>
<keyword evidence="5" id="KW-1133">Transmembrane helix</keyword>
<protein>
    <submittedName>
        <fullName evidence="8">Methyl-accepting chemotaxis protein</fullName>
    </submittedName>
</protein>
<sequence>MSLSIVQRTIAGFALMFLLIAIVGGISYSNTNRIHSRLLDVTENSTPMVISSSQLLANLLESQLMLVEYRATDDTSKLPAQKQAFERAKAQFEQAKMHVISQANSEQAQNALRPVLIASERFFLSAESVISQHDQLVSVNTQRTELNEKFLRLEDTYQWAANLLLQRASVKRSMHNRAELITSGIGRDLKNLRRANAETDLGALGKVLAKDIEIASQRLARINVESDVKARYSRNLNKVRDLTLGSQGLLAVMAEQQRLGHAILAQNQQALAHVVTTQNALEDYVNYARQVATQSRQAADEAVSNAELMILFAAFISAAVALIVAISTAKSIHTPLKSINAVLRKMTAGDMTQRTNYQSSCEFGALSQSIDQLSHSMADILKQINQGSARLVDEANKTANISEQAMGRVEDQKARTDQVAAAISELEVSAKEIARSSDLTVVEVNEANSATQAGRDQVAQNRLITERLANDITEAAGITRHLEGFSNNIGSILDVIRGIAEQTNLLALNAAIEAARAGEQGRGFAVVADEVRALANRTQQSTEEIQHMIQNLQQSAAEVVSVMARSQQQTDECVEQSRLTDQTLQSIAERMMQINEMAEQVALATEEQISVSQQVAEHINGIAHVAYNAEAEARESADSSEALSMLASQQQTLIERFKV</sequence>
<evidence type="ECO:0000256" key="4">
    <source>
        <dbReference type="PROSITE-ProRule" id="PRU00284"/>
    </source>
</evidence>
<dbReference type="GO" id="GO:0006935">
    <property type="term" value="P:chemotaxis"/>
    <property type="evidence" value="ECO:0007669"/>
    <property type="project" value="UniProtKB-ARBA"/>
</dbReference>
<dbReference type="SUPFAM" id="SSF58104">
    <property type="entry name" value="Methyl-accepting chemotaxis protein (MCP) signaling domain"/>
    <property type="match status" value="1"/>
</dbReference>
<dbReference type="Proteomes" id="UP000240481">
    <property type="component" value="Unassembled WGS sequence"/>
</dbReference>
<evidence type="ECO:0000256" key="2">
    <source>
        <dbReference type="ARBA" id="ARBA00023224"/>
    </source>
</evidence>
<evidence type="ECO:0000313" key="9">
    <source>
        <dbReference type="Proteomes" id="UP000240481"/>
    </source>
</evidence>
<keyword evidence="2 4" id="KW-0807">Transducer</keyword>
<dbReference type="FunFam" id="1.10.287.950:FF:000001">
    <property type="entry name" value="Methyl-accepting chemotaxis sensory transducer"/>
    <property type="match status" value="1"/>
</dbReference>